<keyword evidence="6 11" id="KW-0680">Restriction system</keyword>
<keyword evidence="14" id="KW-1185">Reference proteome</keyword>
<dbReference type="InterPro" id="IPR014001">
    <property type="entry name" value="Helicase_ATP-bd"/>
</dbReference>
<dbReference type="PANTHER" id="PTHR30195:SF16">
    <property type="entry name" value="TYPE I RESTRICTION ENZYME ENDONUCLEASE SUBUNIT"/>
    <property type="match status" value="1"/>
</dbReference>
<dbReference type="GO" id="GO:0005524">
    <property type="term" value="F:ATP binding"/>
    <property type="evidence" value="ECO:0007669"/>
    <property type="project" value="UniProtKB-KW"/>
</dbReference>
<dbReference type="Pfam" id="PF22679">
    <property type="entry name" value="T1R_D3-like"/>
    <property type="match status" value="1"/>
</dbReference>
<organism evidence="13 14">
    <name type="scientific">Alkalicoccus luteus</name>
    <dbReference type="NCBI Taxonomy" id="1237094"/>
    <lineage>
        <taxon>Bacteria</taxon>
        <taxon>Bacillati</taxon>
        <taxon>Bacillota</taxon>
        <taxon>Bacilli</taxon>
        <taxon>Bacillales</taxon>
        <taxon>Bacillaceae</taxon>
        <taxon>Alkalicoccus</taxon>
    </lineage>
</organism>
<dbReference type="GO" id="GO:0009035">
    <property type="term" value="F:type I site-specific deoxyribonuclease activity"/>
    <property type="evidence" value="ECO:0007669"/>
    <property type="project" value="UniProtKB-EC"/>
</dbReference>
<dbReference type="NCBIfam" id="TIGR00348">
    <property type="entry name" value="hsdR"/>
    <property type="match status" value="1"/>
</dbReference>
<dbReference type="InterPro" id="IPR055180">
    <property type="entry name" value="HsdR_RecA-like_helicase_dom_2"/>
</dbReference>
<evidence type="ECO:0000256" key="10">
    <source>
        <dbReference type="ARBA" id="ARBA00023125"/>
    </source>
</evidence>
<comment type="subunit">
    <text evidence="3 11">The type I restriction/modification system is composed of three polypeptides R, M and S.</text>
</comment>
<dbReference type="Pfam" id="PF18766">
    <property type="entry name" value="SWI2_SNF2"/>
    <property type="match status" value="1"/>
</dbReference>
<feature type="domain" description="Helicase ATP-binding" evidence="12">
    <location>
        <begin position="312"/>
        <end position="500"/>
    </location>
</feature>
<dbReference type="CDD" id="cd22332">
    <property type="entry name" value="HsdR_N"/>
    <property type="match status" value="1"/>
</dbReference>
<dbReference type="AlphaFoldDB" id="A0A969PXS4"/>
<keyword evidence="7 13" id="KW-0255">Endonuclease</keyword>
<dbReference type="Gene3D" id="3.40.50.300">
    <property type="entry name" value="P-loop containing nucleotide triphosphate hydrolases"/>
    <property type="match status" value="2"/>
</dbReference>
<dbReference type="Pfam" id="PF04313">
    <property type="entry name" value="HSDR_N"/>
    <property type="match status" value="1"/>
</dbReference>
<evidence type="ECO:0000313" key="14">
    <source>
        <dbReference type="Proteomes" id="UP000752012"/>
    </source>
</evidence>
<dbReference type="Proteomes" id="UP000752012">
    <property type="component" value="Unassembled WGS sequence"/>
</dbReference>
<keyword evidence="9 11" id="KW-0067">ATP-binding</keyword>
<evidence type="ECO:0000256" key="11">
    <source>
        <dbReference type="RuleBase" id="RU364115"/>
    </source>
</evidence>
<dbReference type="CDD" id="cd18800">
    <property type="entry name" value="SF2_C_EcoR124I-like"/>
    <property type="match status" value="1"/>
</dbReference>
<evidence type="ECO:0000259" key="12">
    <source>
        <dbReference type="PROSITE" id="PS51192"/>
    </source>
</evidence>
<accession>A0A969PXS4</accession>
<dbReference type="EMBL" id="JAATHJ010000055">
    <property type="protein sequence ID" value="NJP39394.1"/>
    <property type="molecule type" value="Genomic_DNA"/>
</dbReference>
<comment type="similarity">
    <text evidence="2 11">Belongs to the HsdR family.</text>
</comment>
<dbReference type="InterPro" id="IPR051268">
    <property type="entry name" value="Type-I_R_enzyme_R_subunit"/>
</dbReference>
<keyword evidence="10 11" id="KW-0238">DNA-binding</keyword>
<dbReference type="SUPFAM" id="SSF52540">
    <property type="entry name" value="P-loop containing nucleoside triphosphate hydrolases"/>
    <property type="match status" value="2"/>
</dbReference>
<comment type="function">
    <text evidence="11">Subunit R is required for both nuclease and ATPase activities, but not for modification.</text>
</comment>
<dbReference type="InterPro" id="IPR027417">
    <property type="entry name" value="P-loop_NTPase"/>
</dbReference>
<name>A0A969PXS4_9BACI</name>
<gene>
    <name evidence="13" type="ORF">HCN83_17620</name>
</gene>
<comment type="catalytic activity">
    <reaction evidence="1 11">
        <text>Endonucleolytic cleavage of DNA to give random double-stranded fragments with terminal 5'-phosphates, ATP is simultaneously hydrolyzed.</text>
        <dbReference type="EC" id="3.1.21.3"/>
    </reaction>
</comment>
<evidence type="ECO:0000256" key="6">
    <source>
        <dbReference type="ARBA" id="ARBA00022747"/>
    </source>
</evidence>
<dbReference type="InterPro" id="IPR040980">
    <property type="entry name" value="SWI2_SNF2"/>
</dbReference>
<dbReference type="Gene3D" id="3.90.1570.50">
    <property type="match status" value="1"/>
</dbReference>
<evidence type="ECO:0000256" key="3">
    <source>
        <dbReference type="ARBA" id="ARBA00011296"/>
    </source>
</evidence>
<keyword evidence="4" id="KW-0540">Nuclease</keyword>
<dbReference type="GO" id="GO:0009307">
    <property type="term" value="P:DNA restriction-modification system"/>
    <property type="evidence" value="ECO:0007669"/>
    <property type="project" value="UniProtKB-KW"/>
</dbReference>
<dbReference type="EC" id="3.1.21.3" evidence="11"/>
<keyword evidence="5 11" id="KW-0547">Nucleotide-binding</keyword>
<evidence type="ECO:0000256" key="1">
    <source>
        <dbReference type="ARBA" id="ARBA00000851"/>
    </source>
</evidence>
<protein>
    <recommendedName>
        <fullName evidence="11">Type I restriction enzyme endonuclease subunit</fullName>
        <shortName evidence="11">R protein</shortName>
        <ecNumber evidence="11">3.1.21.3</ecNumber>
    </recommendedName>
    <alternativeName>
        <fullName evidence="11">Type-1 restriction enzyme R protein</fullName>
    </alternativeName>
</protein>
<dbReference type="Gene3D" id="1.20.58.910">
    <property type="match status" value="1"/>
</dbReference>
<evidence type="ECO:0000256" key="8">
    <source>
        <dbReference type="ARBA" id="ARBA00022801"/>
    </source>
</evidence>
<evidence type="ECO:0000313" key="13">
    <source>
        <dbReference type="EMBL" id="NJP39394.1"/>
    </source>
</evidence>
<keyword evidence="8 11" id="KW-0378">Hydrolase</keyword>
<evidence type="ECO:0000256" key="9">
    <source>
        <dbReference type="ARBA" id="ARBA00022840"/>
    </source>
</evidence>
<dbReference type="PROSITE" id="PS51192">
    <property type="entry name" value="HELICASE_ATP_BIND_1"/>
    <property type="match status" value="1"/>
</dbReference>
<dbReference type="SMART" id="SM00487">
    <property type="entry name" value="DEXDc"/>
    <property type="match status" value="1"/>
</dbReference>
<evidence type="ECO:0000256" key="7">
    <source>
        <dbReference type="ARBA" id="ARBA00022759"/>
    </source>
</evidence>
<proteinExistence type="inferred from homology"/>
<evidence type="ECO:0000256" key="2">
    <source>
        <dbReference type="ARBA" id="ARBA00008598"/>
    </source>
</evidence>
<sequence length="1084" mass="124548">MIQSPLTKKNSNCYKKSKKDSCKKCLSRGDYVKGLSHRSETEIENHLIQVLGEGYNQWTFREDLKSEADLWKNLRQKITQNNLAELGETPLTDKEFDAIKTELLFRTQTPFDAAKWLKGENGIARITIEREDSHEGFVSLVLYSNQDIGGGISSYEVVHQIAKQRATSEGRDRRFDVTLLINGLPIVQIELKKVTAKDGVYQAFNQIKKYAEESVFRSNIFATLQLFVVSNEQTTRYFANAMPKNLHRKFMFSWRTKDNKKVENLYEFCKQALNIPDAHRLIANYTIVSEDQDNKTLMVLHPYQIHAIEALFTAANKHKSGYVWHATGSGKTLTSFVSTKLLAKKSGIDRTIMLVDRKDLDNQTTSEFTKFASEFNTGISSGNTPANSLIVGTGSAKELSKTLLADANSNVVIITTRQKLDAALKYAKKQEEIKGTNRYEKLMGQHIVFVVDECHRALSAENMEEIKAFFQSSTWFGFTGTPIFDDNKKQAKGKLARTTFDQYGEVLHTYTIKNALEDGSVLGFQVEHETTIEPTSLDNMIFHKLRSSQYANAEDEAINVKIDEMSGVEKESYIDRSMFEQDEHIDKVIKKILSPDNAYTKFDFKNGKPTKSAILTTSSIDMAKRYYHAIKAMTKDENWMNHVYPGRPIREGRSMDDPDFPRIAVTYSLDENMENAIEQQQEMQAIIDDYNEYYKTAWSLQDIERYNGDINNRLARKRAEFKQPGRQIDLVIVVDRLLTGFDAPTIQTLFVDRNLEYAGLIQAFSRTNRTYPEKTKGLIVTFRKPFTMEENVEKATKLYSEVKEESGLIYPSYENVKKRFKKAHKQLQSIIEEEGEVDEQKSVETRVDYVKAFQELNNAYEALVTYDSYNTDFDASNTLQEQVSLLKEEVGVYETVKGSLVQTAEGDNPEGADDFSGIEFFSEATTKLYDIDSNYIDQLLGTYEANNPAVRDEIEKALQKLNKAEIVKSLYHEILNAIDKKEVDEEEDIFALKRRFFTDRKEHIIEGFSEYWCVSSYELHASAVQYMIGMEAIPNMKSIIESKDYEAFKAEHPEIKPFKYPQMMKREWQKVLDEQVLPLDNELR</sequence>
<reference evidence="13 14" key="1">
    <citation type="submission" date="2020-03" db="EMBL/GenBank/DDBJ databases">
        <title>Assessment of the enzymatic potential of alkaline-tolerant lipase obtained from Bacillus luteus H11 (technogenic soil) for the bioremediation of saline soils contaminated with petroleum substances.</title>
        <authorList>
            <person name="Kalwasinska A."/>
        </authorList>
    </citation>
    <scope>NUCLEOTIDE SEQUENCE [LARGE SCALE GENOMIC DNA]</scope>
    <source>
        <strain evidence="13 14">H11</strain>
    </source>
</reference>
<comment type="caution">
    <text evidence="13">The sequence shown here is derived from an EMBL/GenBank/DDBJ whole genome shotgun (WGS) entry which is preliminary data.</text>
</comment>
<dbReference type="InterPro" id="IPR007409">
    <property type="entry name" value="Restrct_endonuc_type1_HsdR_N"/>
</dbReference>
<dbReference type="InterPro" id="IPR022625">
    <property type="entry name" value="TypeI_RM_Rsu_C"/>
</dbReference>
<dbReference type="InterPro" id="IPR004473">
    <property type="entry name" value="Restrct_endonuc_typeI_HsdR"/>
</dbReference>
<evidence type="ECO:0000256" key="4">
    <source>
        <dbReference type="ARBA" id="ARBA00022722"/>
    </source>
</evidence>
<evidence type="ECO:0000256" key="5">
    <source>
        <dbReference type="ARBA" id="ARBA00022741"/>
    </source>
</evidence>
<dbReference type="PANTHER" id="PTHR30195">
    <property type="entry name" value="TYPE I SITE-SPECIFIC DEOXYRIBONUCLEASE PROTEIN SUBUNIT M AND R"/>
    <property type="match status" value="1"/>
</dbReference>
<dbReference type="GO" id="GO:0003677">
    <property type="term" value="F:DNA binding"/>
    <property type="evidence" value="ECO:0007669"/>
    <property type="project" value="UniProtKB-KW"/>
</dbReference>
<dbReference type="Pfam" id="PF12008">
    <property type="entry name" value="EcoR124_C"/>
    <property type="match status" value="1"/>
</dbReference>